<dbReference type="Pfam" id="PF02683">
    <property type="entry name" value="DsbD_TM"/>
    <property type="match status" value="1"/>
</dbReference>
<feature type="transmembrane region" description="Helical" evidence="6">
    <location>
        <begin position="541"/>
        <end position="559"/>
    </location>
</feature>
<feature type="transmembrane region" description="Helical" evidence="6">
    <location>
        <begin position="476"/>
        <end position="498"/>
    </location>
</feature>
<feature type="transmembrane region" description="Helical" evidence="6">
    <location>
        <begin position="403"/>
        <end position="426"/>
    </location>
</feature>
<evidence type="ECO:0000256" key="2">
    <source>
        <dbReference type="ARBA" id="ARBA00022692"/>
    </source>
</evidence>
<dbReference type="InterPro" id="IPR003834">
    <property type="entry name" value="Cyt_c_assmbl_TM_dom"/>
</dbReference>
<evidence type="ECO:0000313" key="10">
    <source>
        <dbReference type="Proteomes" id="UP000005459"/>
    </source>
</evidence>
<keyword evidence="4 6" id="KW-1133">Transmembrane helix</keyword>
<feature type="transmembrane region" description="Helical" evidence="6">
    <location>
        <begin position="361"/>
        <end position="383"/>
    </location>
</feature>
<keyword evidence="5 6" id="KW-0472">Membrane</keyword>
<evidence type="ECO:0000313" key="9">
    <source>
        <dbReference type="EMBL" id="EGV16923.1"/>
    </source>
</evidence>
<sequence>MAGMYTEPSSDFLRRRSAFRGVFRAGFALCVLLLVWSSAVPANPVTTENVTARLVAERIEVAPGETLDLALVFEIRPGWHTYWRNPGDSGDPPRIEWTLPDGVEAGPLRWPRPELIPVGPLTNYGYSERAVHLIALSVPADWPIGEPVRIRADVDWLVCEEHCIPESGRFDLTLATAAGAGEAVGPAPIDPAQAEVFAAARAELPRGRIEGAVLGAAGTGLGLVIPADGLPQEIDGVWFFAGEWGLIEHAAQQSWRLVDGQLRIDLSPGALADQAAPDGLLVVADMRGEVRSYEIAAVRGSLPGTIPPDRPIGLPLAFVFALLGGLILNLMPCVFPILAMKALSLIHSLSGQGPEAARERVLHGLAYTAGVLLFFAGLAALLLALRAGGAAVGWGFQLQYPPFVAFMAYVFFVIGLSLSGAITIGARLMSLGGTGTGSGTAGAFGTGALAALVAAPCTAPFMGAALGYAVTLSWPLALAIMLTLGFGLALPFLVLSLVPRLARLLPKPGAWMETLKQALAFPMFAAAAWLVWVLSVQTGSGGVALVLGGLVLSAFGLWLRERTRSLPSARRRLGVAATSAALIGALYLGVTTDRLTAPVPSPGDESGSGLASEPYSPERLAAARAERRPVFVNMTAAWCITCLVNERVALSASDVARTFSDAGVLYLKGDWTNRDPAITAYLAEHGRNGVPLYVFYPPDGDPQVLPQILTEDLVRRAIRTSTQGSPGRDG</sequence>
<dbReference type="PATRIC" id="fig|768671.3.peg.3959"/>
<evidence type="ECO:0000256" key="6">
    <source>
        <dbReference type="SAM" id="Phobius"/>
    </source>
</evidence>
<dbReference type="InterPro" id="IPR035671">
    <property type="entry name" value="DsbD_gamma"/>
</dbReference>
<dbReference type="Gene3D" id="3.40.30.10">
    <property type="entry name" value="Glutaredoxin"/>
    <property type="match status" value="1"/>
</dbReference>
<dbReference type="Proteomes" id="UP000005459">
    <property type="component" value="Unassembled WGS sequence"/>
</dbReference>
<comment type="subcellular location">
    <subcellularLocation>
        <location evidence="1">Membrane</location>
        <topology evidence="1">Multi-pass membrane protein</topology>
    </subcellularLocation>
</comment>
<feature type="transmembrane region" description="Helical" evidence="6">
    <location>
        <begin position="447"/>
        <end position="470"/>
    </location>
</feature>
<dbReference type="PANTHER" id="PTHR32234:SF3">
    <property type="entry name" value="SUPPRESSION OF COPPER SENSITIVITY PROTEIN"/>
    <property type="match status" value="1"/>
</dbReference>
<dbReference type="CDD" id="cd02953">
    <property type="entry name" value="DsbDgamma"/>
    <property type="match status" value="1"/>
</dbReference>
<feature type="transmembrane region" description="Helical" evidence="6">
    <location>
        <begin position="518"/>
        <end position="535"/>
    </location>
</feature>
<evidence type="ECO:0000259" key="7">
    <source>
        <dbReference type="Pfam" id="PF02683"/>
    </source>
</evidence>
<keyword evidence="9" id="KW-0560">Oxidoreductase</keyword>
<name>F9UFP9_9GAMM</name>
<protein>
    <submittedName>
        <fullName evidence="9">Protein-disulfide reductase</fullName>
        <ecNumber evidence="9">1.8.1.8</ecNumber>
    </submittedName>
</protein>
<dbReference type="InterPro" id="IPR028250">
    <property type="entry name" value="DsbDN"/>
</dbReference>
<dbReference type="STRING" id="768671.ThimaDRAFT_3752"/>
<dbReference type="Pfam" id="PF13899">
    <property type="entry name" value="Thioredoxin_7"/>
    <property type="match status" value="1"/>
</dbReference>
<dbReference type="EMBL" id="AFWV01000013">
    <property type="protein sequence ID" value="EGV16923.1"/>
    <property type="molecule type" value="Genomic_DNA"/>
</dbReference>
<dbReference type="Pfam" id="PF11412">
    <property type="entry name" value="DsbD_N"/>
    <property type="match status" value="1"/>
</dbReference>
<dbReference type="PANTHER" id="PTHR32234">
    <property type="entry name" value="THIOL:DISULFIDE INTERCHANGE PROTEIN DSBD"/>
    <property type="match status" value="1"/>
</dbReference>
<keyword evidence="10" id="KW-1185">Reference proteome</keyword>
<evidence type="ECO:0000256" key="4">
    <source>
        <dbReference type="ARBA" id="ARBA00022989"/>
    </source>
</evidence>
<feature type="domain" description="Thiol:disulfide interchange protein DsbD N-terminal" evidence="8">
    <location>
        <begin position="59"/>
        <end position="173"/>
    </location>
</feature>
<reference evidence="9 10" key="1">
    <citation type="submission" date="2011-06" db="EMBL/GenBank/DDBJ databases">
        <title>The draft genome of Thiocapsa marina 5811.</title>
        <authorList>
            <consortium name="US DOE Joint Genome Institute (JGI-PGF)"/>
            <person name="Lucas S."/>
            <person name="Han J."/>
            <person name="Cheng J.-F."/>
            <person name="Goodwin L."/>
            <person name="Pitluck S."/>
            <person name="Peters L."/>
            <person name="Land M.L."/>
            <person name="Hauser L."/>
            <person name="Vogl K."/>
            <person name="Liu Z."/>
            <person name="Imhoff J."/>
            <person name="Thiel V."/>
            <person name="Frigaard N.-U."/>
            <person name="Bryant D."/>
            <person name="Woyke T.J."/>
        </authorList>
    </citation>
    <scope>NUCLEOTIDE SEQUENCE [LARGE SCALE GENOMIC DNA]</scope>
    <source>
        <strain evidence="9 10">5811</strain>
    </source>
</reference>
<dbReference type="SUPFAM" id="SSF52833">
    <property type="entry name" value="Thioredoxin-like"/>
    <property type="match status" value="1"/>
</dbReference>
<evidence type="ECO:0000256" key="1">
    <source>
        <dbReference type="ARBA" id="ARBA00004141"/>
    </source>
</evidence>
<organism evidence="9 10">
    <name type="scientific">Thiocapsa marina 5811</name>
    <dbReference type="NCBI Taxonomy" id="768671"/>
    <lineage>
        <taxon>Bacteria</taxon>
        <taxon>Pseudomonadati</taxon>
        <taxon>Pseudomonadota</taxon>
        <taxon>Gammaproteobacteria</taxon>
        <taxon>Chromatiales</taxon>
        <taxon>Chromatiaceae</taxon>
        <taxon>Thiocapsa</taxon>
    </lineage>
</organism>
<feature type="transmembrane region" description="Helical" evidence="6">
    <location>
        <begin position="571"/>
        <end position="590"/>
    </location>
</feature>
<dbReference type="GO" id="GO:0017004">
    <property type="term" value="P:cytochrome complex assembly"/>
    <property type="evidence" value="ECO:0007669"/>
    <property type="project" value="UniProtKB-KW"/>
</dbReference>
<evidence type="ECO:0000259" key="8">
    <source>
        <dbReference type="Pfam" id="PF11412"/>
    </source>
</evidence>
<dbReference type="GO" id="GO:0045454">
    <property type="term" value="P:cell redox homeostasis"/>
    <property type="evidence" value="ECO:0007669"/>
    <property type="project" value="TreeGrafter"/>
</dbReference>
<keyword evidence="2 6" id="KW-0812">Transmembrane</keyword>
<dbReference type="AlphaFoldDB" id="F9UFP9"/>
<gene>
    <name evidence="9" type="ORF">ThimaDRAFT_3752</name>
</gene>
<evidence type="ECO:0000256" key="5">
    <source>
        <dbReference type="ARBA" id="ARBA00023136"/>
    </source>
</evidence>
<feature type="domain" description="Cytochrome C biogenesis protein transmembrane" evidence="7">
    <location>
        <begin position="318"/>
        <end position="531"/>
    </location>
</feature>
<accession>F9UFP9</accession>
<feature type="transmembrane region" description="Helical" evidence="6">
    <location>
        <begin position="316"/>
        <end position="340"/>
    </location>
</feature>
<dbReference type="eggNOG" id="COG4233">
    <property type="taxonomic scope" value="Bacteria"/>
</dbReference>
<dbReference type="InterPro" id="IPR036249">
    <property type="entry name" value="Thioredoxin-like_sf"/>
</dbReference>
<proteinExistence type="predicted"/>
<dbReference type="GO" id="GO:0016020">
    <property type="term" value="C:membrane"/>
    <property type="evidence" value="ECO:0007669"/>
    <property type="project" value="UniProtKB-SubCell"/>
</dbReference>
<dbReference type="GO" id="GO:0047134">
    <property type="term" value="F:protein-disulfide reductase [NAD(P)H] activity"/>
    <property type="evidence" value="ECO:0007669"/>
    <property type="project" value="UniProtKB-EC"/>
</dbReference>
<dbReference type="EC" id="1.8.1.8" evidence="9"/>
<dbReference type="eggNOG" id="COG4232">
    <property type="taxonomic scope" value="Bacteria"/>
</dbReference>
<evidence type="ECO:0000256" key="3">
    <source>
        <dbReference type="ARBA" id="ARBA00022748"/>
    </source>
</evidence>
<keyword evidence="3" id="KW-0201">Cytochrome c-type biogenesis</keyword>